<evidence type="ECO:0000256" key="3">
    <source>
        <dbReference type="ARBA" id="ARBA00023163"/>
    </source>
</evidence>
<reference evidence="5 6" key="1">
    <citation type="journal article" date="2016" name="BMC Genomics">
        <title>Genomic analysis of the nitrate-respiring Sphingopyxis granuli (formerly Sphingomonas macrogoltabida) strain TFA.</title>
        <authorList>
            <person name="Garcia-Romero I."/>
            <person name="Perez-Pulido A.J."/>
            <person name="Gonzalez-Flores Y.E."/>
            <person name="Reyes-Ramirez F."/>
            <person name="Santero E."/>
            <person name="Floriano B."/>
        </authorList>
    </citation>
    <scope>NUCLEOTIDE SEQUENCE [LARGE SCALE GENOMIC DNA]</scope>
    <source>
        <strain evidence="5 6">TFA</strain>
    </source>
</reference>
<evidence type="ECO:0000313" key="6">
    <source>
        <dbReference type="Proteomes" id="UP000058599"/>
    </source>
</evidence>
<dbReference type="NCBIfam" id="TIGR02999">
    <property type="entry name" value="Sig-70_X6"/>
    <property type="match status" value="1"/>
</dbReference>
<dbReference type="KEGG" id="sgi:SGRAN_2914"/>
<dbReference type="EMBL" id="CP012199">
    <property type="protein sequence ID" value="AMG75262.1"/>
    <property type="molecule type" value="Genomic_DNA"/>
</dbReference>
<dbReference type="InterPro" id="IPR014284">
    <property type="entry name" value="RNA_pol_sigma-70_dom"/>
</dbReference>
<evidence type="ECO:0000259" key="4">
    <source>
        <dbReference type="Pfam" id="PF07638"/>
    </source>
</evidence>
<dbReference type="AlphaFoldDB" id="A0AA86L4U4"/>
<protein>
    <submittedName>
        <fullName evidence="5">ECF sigma factor family protein</fullName>
    </submittedName>
</protein>
<dbReference type="GO" id="GO:0006352">
    <property type="term" value="P:DNA-templated transcription initiation"/>
    <property type="evidence" value="ECO:0007669"/>
    <property type="project" value="InterPro"/>
</dbReference>
<gene>
    <name evidence="5" type="ORF">SGRAN_2914</name>
</gene>
<keyword evidence="2" id="KW-0731">Sigma factor</keyword>
<dbReference type="Gene3D" id="1.10.10.10">
    <property type="entry name" value="Winged helix-like DNA-binding domain superfamily/Winged helix DNA-binding domain"/>
    <property type="match status" value="1"/>
</dbReference>
<keyword evidence="6" id="KW-1185">Reference proteome</keyword>
<sequence>MESSQTRLLLRNWRDGVADGRDQLIGKLYPELEQIAAARLRREQNSSLSTGDLINDAVLRLVQMERISLADKSHFIALASRMMRHILIDHARLRSSSKRSHRKVELSTQIEDGPRRIDLGALDAALMRLRVLDEELMEIVEMRYFGGMTTADIAEVMGVSEPTVKRRWQVARAWLADALANPIDPD</sequence>
<dbReference type="RefSeq" id="WP_067112272.1">
    <property type="nucleotide sequence ID" value="NZ_CP012199.1"/>
</dbReference>
<accession>A0AA86L4U4</accession>
<evidence type="ECO:0000313" key="5">
    <source>
        <dbReference type="EMBL" id="AMG75262.1"/>
    </source>
</evidence>
<organism evidence="5 6">
    <name type="scientific">Sphingopyxis granuli</name>
    <dbReference type="NCBI Taxonomy" id="267128"/>
    <lineage>
        <taxon>Bacteria</taxon>
        <taxon>Pseudomonadati</taxon>
        <taxon>Pseudomonadota</taxon>
        <taxon>Alphaproteobacteria</taxon>
        <taxon>Sphingomonadales</taxon>
        <taxon>Sphingomonadaceae</taxon>
        <taxon>Sphingopyxis</taxon>
    </lineage>
</organism>
<dbReference type="Pfam" id="PF07638">
    <property type="entry name" value="Sigma70_ECF"/>
    <property type="match status" value="1"/>
</dbReference>
<dbReference type="PANTHER" id="PTHR43133:SF39">
    <property type="entry name" value="SIMILAR TO RNA POLYMERASE SIGMA-E FACTOR"/>
    <property type="match status" value="1"/>
</dbReference>
<dbReference type="InterPro" id="IPR013324">
    <property type="entry name" value="RNA_pol_sigma_r3/r4-like"/>
</dbReference>
<proteinExistence type="predicted"/>
<dbReference type="InterPro" id="IPR039425">
    <property type="entry name" value="RNA_pol_sigma-70-like"/>
</dbReference>
<keyword evidence="3" id="KW-0804">Transcription</keyword>
<name>A0AA86L4U4_9SPHN</name>
<dbReference type="InterPro" id="IPR011517">
    <property type="entry name" value="RNA_pol_sigma70_ECF-like"/>
</dbReference>
<dbReference type="SUPFAM" id="SSF88659">
    <property type="entry name" value="Sigma3 and sigma4 domains of RNA polymerase sigma factors"/>
    <property type="match status" value="1"/>
</dbReference>
<keyword evidence="1" id="KW-0805">Transcription regulation</keyword>
<dbReference type="NCBIfam" id="TIGR02937">
    <property type="entry name" value="sigma70-ECF"/>
    <property type="match status" value="1"/>
</dbReference>
<dbReference type="Proteomes" id="UP000058599">
    <property type="component" value="Chromosome"/>
</dbReference>
<dbReference type="PANTHER" id="PTHR43133">
    <property type="entry name" value="RNA POLYMERASE ECF-TYPE SIGMA FACTO"/>
    <property type="match status" value="1"/>
</dbReference>
<dbReference type="InterPro" id="IPR053812">
    <property type="entry name" value="HTH_Sigma70_ECF-like"/>
</dbReference>
<evidence type="ECO:0000256" key="1">
    <source>
        <dbReference type="ARBA" id="ARBA00023015"/>
    </source>
</evidence>
<dbReference type="GO" id="GO:0016987">
    <property type="term" value="F:sigma factor activity"/>
    <property type="evidence" value="ECO:0007669"/>
    <property type="project" value="UniProtKB-KW"/>
</dbReference>
<feature type="domain" description="RNA polymerase sigma-70 ECF-like HTH" evidence="4">
    <location>
        <begin position="9"/>
        <end position="179"/>
    </location>
</feature>
<evidence type="ECO:0000256" key="2">
    <source>
        <dbReference type="ARBA" id="ARBA00023082"/>
    </source>
</evidence>
<dbReference type="InterPro" id="IPR036388">
    <property type="entry name" value="WH-like_DNA-bd_sf"/>
</dbReference>